<keyword evidence="3" id="KW-0862">Zinc</keyword>
<keyword evidence="2" id="KW-0863">Zinc-finger</keyword>
<keyword evidence="6" id="KW-1185">Reference proteome</keyword>
<dbReference type="AlphaFoldDB" id="A0A1Q9E1L8"/>
<dbReference type="InterPro" id="IPR004181">
    <property type="entry name" value="Znf_MIZ"/>
</dbReference>
<dbReference type="EMBL" id="LSRX01000297">
    <property type="protein sequence ID" value="OLQ01307.1"/>
    <property type="molecule type" value="Genomic_DNA"/>
</dbReference>
<dbReference type="GO" id="GO:0008270">
    <property type="term" value="F:zinc ion binding"/>
    <property type="evidence" value="ECO:0007669"/>
    <property type="project" value="UniProtKB-KW"/>
</dbReference>
<dbReference type="Pfam" id="PF02891">
    <property type="entry name" value="zf-MIZ"/>
    <property type="match status" value="1"/>
</dbReference>
<dbReference type="OrthoDB" id="28127at2759"/>
<accession>A0A1Q9E1L8</accession>
<dbReference type="InterPro" id="IPR013083">
    <property type="entry name" value="Znf_RING/FYVE/PHD"/>
</dbReference>
<evidence type="ECO:0000313" key="6">
    <source>
        <dbReference type="Proteomes" id="UP000186817"/>
    </source>
</evidence>
<comment type="caution">
    <text evidence="5">The sequence shown here is derived from an EMBL/GenBank/DDBJ whole genome shotgun (WGS) entry which is preliminary data.</text>
</comment>
<keyword evidence="1" id="KW-0479">Metal-binding</keyword>
<dbReference type="Proteomes" id="UP000186817">
    <property type="component" value="Unassembled WGS sequence"/>
</dbReference>
<evidence type="ECO:0000256" key="1">
    <source>
        <dbReference type="ARBA" id="ARBA00022723"/>
    </source>
</evidence>
<proteinExistence type="predicted"/>
<evidence type="ECO:0000256" key="3">
    <source>
        <dbReference type="ARBA" id="ARBA00022833"/>
    </source>
</evidence>
<feature type="domain" description="SP-RING-type" evidence="4">
    <location>
        <begin position="65"/>
        <end position="89"/>
    </location>
</feature>
<evidence type="ECO:0000256" key="2">
    <source>
        <dbReference type="ARBA" id="ARBA00022771"/>
    </source>
</evidence>
<evidence type="ECO:0000259" key="4">
    <source>
        <dbReference type="Pfam" id="PF02891"/>
    </source>
</evidence>
<gene>
    <name evidence="5" type="ORF">AK812_SmicGene15954</name>
</gene>
<organism evidence="5 6">
    <name type="scientific">Symbiodinium microadriaticum</name>
    <name type="common">Dinoflagellate</name>
    <name type="synonym">Zooxanthella microadriatica</name>
    <dbReference type="NCBI Taxonomy" id="2951"/>
    <lineage>
        <taxon>Eukaryota</taxon>
        <taxon>Sar</taxon>
        <taxon>Alveolata</taxon>
        <taxon>Dinophyceae</taxon>
        <taxon>Suessiales</taxon>
        <taxon>Symbiodiniaceae</taxon>
        <taxon>Symbiodinium</taxon>
    </lineage>
</organism>
<name>A0A1Q9E1L8_SYMMI</name>
<reference evidence="5 6" key="1">
    <citation type="submission" date="2016-02" db="EMBL/GenBank/DDBJ databases">
        <title>Genome analysis of coral dinoflagellate symbionts highlights evolutionary adaptations to a symbiotic lifestyle.</title>
        <authorList>
            <person name="Aranda M."/>
            <person name="Li Y."/>
            <person name="Liew Y.J."/>
            <person name="Baumgarten S."/>
            <person name="Simakov O."/>
            <person name="Wilson M."/>
            <person name="Piel J."/>
            <person name="Ashoor H."/>
            <person name="Bougouffa S."/>
            <person name="Bajic V.B."/>
            <person name="Ryu T."/>
            <person name="Ravasi T."/>
            <person name="Bayer T."/>
            <person name="Micklem G."/>
            <person name="Kim H."/>
            <person name="Bhak J."/>
            <person name="Lajeunesse T.C."/>
            <person name="Voolstra C.R."/>
        </authorList>
    </citation>
    <scope>NUCLEOTIDE SEQUENCE [LARGE SCALE GENOMIC DNA]</scope>
    <source>
        <strain evidence="5 6">CCMP2467</strain>
    </source>
</reference>
<sequence>MPVHRHQRLCSSELSTALDPKHLEALPIVSIVVTPKRNYNGDYRPLHQVVAQFGRHNRPELQVGPLTHERIHTPVRGERCAHLQCFDLKVGGAEGSAMAGRKLRSTATIIVFSYFQLTEDENTAAYIEINKNMAAFNKRWSQLYN</sequence>
<dbReference type="Gene3D" id="3.30.40.10">
    <property type="entry name" value="Zinc/RING finger domain, C3HC4 (zinc finger)"/>
    <property type="match status" value="1"/>
</dbReference>
<protein>
    <recommendedName>
        <fullName evidence="4">SP-RING-type domain-containing protein</fullName>
    </recommendedName>
</protein>
<evidence type="ECO:0000313" key="5">
    <source>
        <dbReference type="EMBL" id="OLQ01307.1"/>
    </source>
</evidence>